<proteinExistence type="predicted"/>
<protein>
    <submittedName>
        <fullName evidence="2">Glypican 6b</fullName>
    </submittedName>
</protein>
<dbReference type="Gene3D" id="3.30.420.10">
    <property type="entry name" value="Ribonuclease H-like superfamily/Ribonuclease H"/>
    <property type="match status" value="1"/>
</dbReference>
<accession>A0A1I7XF69</accession>
<dbReference type="WBParaSite" id="Hba_16170">
    <property type="protein sequence ID" value="Hba_16170"/>
    <property type="gene ID" value="Hba_16170"/>
</dbReference>
<dbReference type="Proteomes" id="UP000095283">
    <property type="component" value="Unplaced"/>
</dbReference>
<keyword evidence="1" id="KW-1185">Reference proteome</keyword>
<sequence>MVSRAFSGMGPVLALFSNKIMLQSTPVEAPRLGWGTMAWTLCTCHRAPRTRIRWRIFKQFFLSRIYAGNRRFETVEDLQSSTSKVWSEVEGNFIKNLVDSMSERIFQVTNGSSNYTDYYLIVVYIGCYCFSCIGTEQEKCSPDGQLCEPAVANGTTTPKSTVPGLL</sequence>
<reference evidence="2" key="1">
    <citation type="submission" date="2016-11" db="UniProtKB">
        <authorList>
            <consortium name="WormBaseParasite"/>
        </authorList>
    </citation>
    <scope>IDENTIFICATION</scope>
</reference>
<name>A0A1I7XF69_HETBA</name>
<organism evidence="1 2">
    <name type="scientific">Heterorhabditis bacteriophora</name>
    <name type="common">Entomopathogenic nematode worm</name>
    <dbReference type="NCBI Taxonomy" id="37862"/>
    <lineage>
        <taxon>Eukaryota</taxon>
        <taxon>Metazoa</taxon>
        <taxon>Ecdysozoa</taxon>
        <taxon>Nematoda</taxon>
        <taxon>Chromadorea</taxon>
        <taxon>Rhabditida</taxon>
        <taxon>Rhabditina</taxon>
        <taxon>Rhabditomorpha</taxon>
        <taxon>Strongyloidea</taxon>
        <taxon>Heterorhabditidae</taxon>
        <taxon>Heterorhabditis</taxon>
    </lineage>
</organism>
<dbReference type="InterPro" id="IPR036397">
    <property type="entry name" value="RNaseH_sf"/>
</dbReference>
<evidence type="ECO:0000313" key="1">
    <source>
        <dbReference type="Proteomes" id="UP000095283"/>
    </source>
</evidence>
<dbReference type="GO" id="GO:0003676">
    <property type="term" value="F:nucleic acid binding"/>
    <property type="evidence" value="ECO:0007669"/>
    <property type="project" value="InterPro"/>
</dbReference>
<dbReference type="AlphaFoldDB" id="A0A1I7XF69"/>
<evidence type="ECO:0000313" key="2">
    <source>
        <dbReference type="WBParaSite" id="Hba_16170"/>
    </source>
</evidence>